<gene>
    <name evidence="2" type="ORF">PYX00_003500</name>
</gene>
<dbReference type="EMBL" id="JARGDH010000002">
    <property type="protein sequence ID" value="KAL0275728.1"/>
    <property type="molecule type" value="Genomic_DNA"/>
</dbReference>
<accession>A0AAW2I1V5</accession>
<evidence type="ECO:0000313" key="2">
    <source>
        <dbReference type="EMBL" id="KAL0275728.1"/>
    </source>
</evidence>
<proteinExistence type="predicted"/>
<sequence length="272" mass="30530">MEGYREIEAIRRPGSPQLEVTKVRGSWRDYLDPVEYSDLDVDSQLAEDFDLGEHEYYDYEYDDDTCGECENDGDETDTDMEGLDLALFEPAGDGGRRRCRRCCCSCLRRLDGDSGFLMMLSDHPDKELQIGHKPSNAVKDSRIPLVTWEPYFCVLLQDEQTLTAYRSEELSIFPGIASRPRVPQKIGDALFVDLPRIRLDGGAKAFRQRWGYEVSPPPTLLEVEEEEGAENEDEGETVSLREEGIIPTSSPLGKSSFTYAKQVAAPGGPIAN</sequence>
<reference evidence="2" key="1">
    <citation type="journal article" date="2024" name="Gigascience">
        <title>Chromosome-level genome of the poultry shaft louse Menopon gallinae provides insight into the host-switching and adaptive evolution of parasitic lice.</title>
        <authorList>
            <person name="Xu Y."/>
            <person name="Ma L."/>
            <person name="Liu S."/>
            <person name="Liang Y."/>
            <person name="Liu Q."/>
            <person name="He Z."/>
            <person name="Tian L."/>
            <person name="Duan Y."/>
            <person name="Cai W."/>
            <person name="Li H."/>
            <person name="Song F."/>
        </authorList>
    </citation>
    <scope>NUCLEOTIDE SEQUENCE</scope>
    <source>
        <strain evidence="2">Cailab_2023a</strain>
    </source>
</reference>
<name>A0AAW2I1V5_9NEOP</name>
<feature type="region of interest" description="Disordered" evidence="1">
    <location>
        <begin position="221"/>
        <end position="254"/>
    </location>
</feature>
<comment type="caution">
    <text evidence="2">The sequence shown here is derived from an EMBL/GenBank/DDBJ whole genome shotgun (WGS) entry which is preliminary data.</text>
</comment>
<protein>
    <submittedName>
        <fullName evidence="2">Uncharacterized protein</fullName>
    </submittedName>
</protein>
<evidence type="ECO:0000256" key="1">
    <source>
        <dbReference type="SAM" id="MobiDB-lite"/>
    </source>
</evidence>
<dbReference type="AlphaFoldDB" id="A0AAW2I1V5"/>
<organism evidence="2">
    <name type="scientific">Menopon gallinae</name>
    <name type="common">poultry shaft louse</name>
    <dbReference type="NCBI Taxonomy" id="328185"/>
    <lineage>
        <taxon>Eukaryota</taxon>
        <taxon>Metazoa</taxon>
        <taxon>Ecdysozoa</taxon>
        <taxon>Arthropoda</taxon>
        <taxon>Hexapoda</taxon>
        <taxon>Insecta</taxon>
        <taxon>Pterygota</taxon>
        <taxon>Neoptera</taxon>
        <taxon>Paraneoptera</taxon>
        <taxon>Psocodea</taxon>
        <taxon>Troctomorpha</taxon>
        <taxon>Phthiraptera</taxon>
        <taxon>Amblycera</taxon>
        <taxon>Menoponidae</taxon>
        <taxon>Menopon</taxon>
    </lineage>
</organism>
<feature type="compositionally biased region" description="Acidic residues" evidence="1">
    <location>
        <begin position="222"/>
        <end position="236"/>
    </location>
</feature>